<dbReference type="RefSeq" id="XP_040766346.1">
    <property type="nucleotide sequence ID" value="XM_040913773.1"/>
</dbReference>
<gene>
    <name evidence="3" type="ORF">LAESUDRAFT_768485</name>
</gene>
<evidence type="ECO:0000313" key="4">
    <source>
        <dbReference type="Proteomes" id="UP000076871"/>
    </source>
</evidence>
<evidence type="ECO:0000313" key="3">
    <source>
        <dbReference type="EMBL" id="KZT08606.1"/>
    </source>
</evidence>
<dbReference type="SUPFAM" id="SSF103196">
    <property type="entry name" value="Roadblock/LC7 domain"/>
    <property type="match status" value="1"/>
</dbReference>
<feature type="chain" id="PRO_5007857653" description="Roadblock/LAMTOR2 domain-containing protein" evidence="2">
    <location>
        <begin position="17"/>
        <end position="146"/>
    </location>
</feature>
<accession>A0A165F8T8</accession>
<dbReference type="EMBL" id="KV427614">
    <property type="protein sequence ID" value="KZT08606.1"/>
    <property type="molecule type" value="Genomic_DNA"/>
</dbReference>
<proteinExistence type="predicted"/>
<dbReference type="InParanoid" id="A0A165F8T8"/>
<feature type="signal peptide" evidence="2">
    <location>
        <begin position="1"/>
        <end position="16"/>
    </location>
</feature>
<dbReference type="Proteomes" id="UP000076871">
    <property type="component" value="Unassembled WGS sequence"/>
</dbReference>
<evidence type="ECO:0000256" key="1">
    <source>
        <dbReference type="SAM" id="MobiDB-lite"/>
    </source>
</evidence>
<reference evidence="3 4" key="1">
    <citation type="journal article" date="2016" name="Mol. Biol. Evol.">
        <title>Comparative Genomics of Early-Diverging Mushroom-Forming Fungi Provides Insights into the Origins of Lignocellulose Decay Capabilities.</title>
        <authorList>
            <person name="Nagy L.G."/>
            <person name="Riley R."/>
            <person name="Tritt A."/>
            <person name="Adam C."/>
            <person name="Daum C."/>
            <person name="Floudas D."/>
            <person name="Sun H."/>
            <person name="Yadav J.S."/>
            <person name="Pangilinan J."/>
            <person name="Larsson K.H."/>
            <person name="Matsuura K."/>
            <person name="Barry K."/>
            <person name="Labutti K."/>
            <person name="Kuo R."/>
            <person name="Ohm R.A."/>
            <person name="Bhattacharya S.S."/>
            <person name="Shirouzu T."/>
            <person name="Yoshinaga Y."/>
            <person name="Martin F.M."/>
            <person name="Grigoriev I.V."/>
            <person name="Hibbett D.S."/>
        </authorList>
    </citation>
    <scope>NUCLEOTIDE SEQUENCE [LARGE SCALE GENOMIC DNA]</scope>
    <source>
        <strain evidence="3 4">93-53</strain>
    </source>
</reference>
<keyword evidence="4" id="KW-1185">Reference proteome</keyword>
<evidence type="ECO:0000256" key="2">
    <source>
        <dbReference type="SAM" id="SignalP"/>
    </source>
</evidence>
<evidence type="ECO:0008006" key="5">
    <source>
        <dbReference type="Google" id="ProtNLM"/>
    </source>
</evidence>
<dbReference type="AlphaFoldDB" id="A0A165F8T8"/>
<dbReference type="OrthoDB" id="3201641at2759"/>
<protein>
    <recommendedName>
        <fullName evidence="5">Roadblock/LAMTOR2 domain-containing protein</fullName>
    </recommendedName>
</protein>
<sequence>MLNLANLRNLLSQVLALPHLHTAILFTPQGHLVSYAAGEDEPKDRVRVIVGLGGEIWRETQEQGIGYVDSELGRLLVMSVDPQNGGEENADPVLLLALNADDAISWNELEMKARELAKYLEQPVSSMRDRLAASPSVAPRPERAPR</sequence>
<organism evidence="3 4">
    <name type="scientific">Laetiporus sulphureus 93-53</name>
    <dbReference type="NCBI Taxonomy" id="1314785"/>
    <lineage>
        <taxon>Eukaryota</taxon>
        <taxon>Fungi</taxon>
        <taxon>Dikarya</taxon>
        <taxon>Basidiomycota</taxon>
        <taxon>Agaricomycotina</taxon>
        <taxon>Agaricomycetes</taxon>
        <taxon>Polyporales</taxon>
        <taxon>Laetiporus</taxon>
    </lineage>
</organism>
<keyword evidence="2" id="KW-0732">Signal</keyword>
<dbReference type="GeneID" id="63830801"/>
<dbReference type="Gene3D" id="3.30.450.30">
    <property type="entry name" value="Dynein light chain 2a, cytoplasmic"/>
    <property type="match status" value="1"/>
</dbReference>
<name>A0A165F8T8_9APHY</name>
<feature type="region of interest" description="Disordered" evidence="1">
    <location>
        <begin position="126"/>
        <end position="146"/>
    </location>
</feature>